<proteinExistence type="predicted"/>
<name>A0ACB7YWV3_9ERIC</name>
<keyword evidence="2" id="KW-1185">Reference proteome</keyword>
<protein>
    <submittedName>
        <fullName evidence="1">Uncharacterized protein</fullName>
    </submittedName>
</protein>
<reference evidence="1 2" key="1">
    <citation type="journal article" date="2021" name="Hortic Res">
        <title>High-quality reference genome and annotation aids understanding of berry development for evergreen blueberry (Vaccinium darrowii).</title>
        <authorList>
            <person name="Yu J."/>
            <person name="Hulse-Kemp A.M."/>
            <person name="Babiker E."/>
            <person name="Staton M."/>
        </authorList>
    </citation>
    <scope>NUCLEOTIDE SEQUENCE [LARGE SCALE GENOMIC DNA]</scope>
    <source>
        <strain evidence="2">cv. NJ 8807/NJ 8810</strain>
        <tissue evidence="1">Young leaf</tissue>
    </source>
</reference>
<evidence type="ECO:0000313" key="1">
    <source>
        <dbReference type="EMBL" id="KAH7858060.1"/>
    </source>
</evidence>
<sequence length="611" mass="67881">MFSFGIRTRQNATGSSPRAAAAGSPRTTGSPSSIGGGSPRPEVVGEIDTRAPFQSVKAAVSLFGEVSSPKAKPVLKKPKTAEERVLEKETQLHLAHTELGKVKEQLKSAETTKSQAARELEKANRTVQELTCKLETASESKQAAIAATEAAKNRAKELEEAESSLKEGQLDGGSWKQDVDSEREQYKATMAELIGAKQELTNIRQDFDAALDIKLAAFQEAADAQHATKVNRERLNELSKEIATMRETLGQVKIAIVQAQDEQAKNTADKEARLNLLRMAKEEAEKKILVLKEEESELKLSGNLEEKLEETTEAITVIQEQLKNVQESDLQSLKTVTLELDDAKNALEQVLQEERLLRSSVDSLQLELDEVTKDCCEWKEKEAKSESVAENLRVELERNKEELEAGLAGEIKQGEASDDMQSTLQRLSCETDNARRESEEMKRSTEELKREAETARNVEKETEGKLQVALIEAEEAKAAAKLVNDQIHVTPSCTDSTNSETRDKIKLSAEEFESLRKKVEESEKLGQMKVADAMAEVEAIKVRESEAAKRLEEDLKEIGDMKTATEDALKKAEMAEAAKQVVEGELRKWRQQEQNKETAETSSNQEEMENI</sequence>
<accession>A0ACB7YWV3</accession>
<gene>
    <name evidence="1" type="ORF">Vadar_019594</name>
</gene>
<dbReference type="EMBL" id="CM037153">
    <property type="protein sequence ID" value="KAH7858060.1"/>
    <property type="molecule type" value="Genomic_DNA"/>
</dbReference>
<dbReference type="Proteomes" id="UP000828048">
    <property type="component" value="Chromosome 3"/>
</dbReference>
<organism evidence="1 2">
    <name type="scientific">Vaccinium darrowii</name>
    <dbReference type="NCBI Taxonomy" id="229202"/>
    <lineage>
        <taxon>Eukaryota</taxon>
        <taxon>Viridiplantae</taxon>
        <taxon>Streptophyta</taxon>
        <taxon>Embryophyta</taxon>
        <taxon>Tracheophyta</taxon>
        <taxon>Spermatophyta</taxon>
        <taxon>Magnoliopsida</taxon>
        <taxon>eudicotyledons</taxon>
        <taxon>Gunneridae</taxon>
        <taxon>Pentapetalae</taxon>
        <taxon>asterids</taxon>
        <taxon>Ericales</taxon>
        <taxon>Ericaceae</taxon>
        <taxon>Vaccinioideae</taxon>
        <taxon>Vaccinieae</taxon>
        <taxon>Vaccinium</taxon>
    </lineage>
</organism>
<comment type="caution">
    <text evidence="1">The sequence shown here is derived from an EMBL/GenBank/DDBJ whole genome shotgun (WGS) entry which is preliminary data.</text>
</comment>
<evidence type="ECO:0000313" key="2">
    <source>
        <dbReference type="Proteomes" id="UP000828048"/>
    </source>
</evidence>